<keyword evidence="6" id="KW-0411">Iron-sulfur</keyword>
<dbReference type="GO" id="GO:0046872">
    <property type="term" value="F:metal ion binding"/>
    <property type="evidence" value="ECO:0007669"/>
    <property type="project" value="UniProtKB-KW"/>
</dbReference>
<sequence length="443" mass="50062">MSQVSFSSNEAVSLEKTVNNEQKPVETAIENIDSVYEIEKCTQWIKIHDFHKVCLQFPNYLLPDSSEVASRLEDKLGENVYILGDTAYESCCIDYIAAAHLNADAIIHFGPVCFSQTSASIPYLNIYEKHDLNVVKLKHAIEGLRNDKLIILVDTPYIHVLDSIEEAIKDQNVQIFRADKTESLPVKHKLVFVGDPGRKLMNIFLSFQPQKLYWFTNSLEEYVMDTVVLKKRNYLMEKIRDSRTIGIIIGTLGVKNYLNLIDRMKKVISASRKKYYIISVGRPTVAKLANFPELDVYLMITCAMSEIYDSRDFYQPIATPFDVEMALNHGSTDIKFSYDYNRYFEHCGRIEDKEGSRCEGDVSLLTNRIRGADGIEDSGGGVNGNNQIMLRSDGTLALNTSYGAGFLADRTWKGLEQNLGGTDVEKAAEGRSGLAQKYDSENR</sequence>
<evidence type="ECO:0000256" key="4">
    <source>
        <dbReference type="ARBA" id="ARBA00022723"/>
    </source>
</evidence>
<dbReference type="GO" id="GO:0090560">
    <property type="term" value="F:2-(3-amino-3-carboxypropyl)histidine synthase activity"/>
    <property type="evidence" value="ECO:0007669"/>
    <property type="project" value="InterPro"/>
</dbReference>
<dbReference type="EMBL" id="CAACVG010007302">
    <property type="protein sequence ID" value="VEN44739.1"/>
    <property type="molecule type" value="Genomic_DNA"/>
</dbReference>
<comment type="pathway">
    <text evidence="2">Protein modification; peptidyl-diphthamide biosynthesis.</text>
</comment>
<dbReference type="PANTHER" id="PTHR10762:SF2">
    <property type="entry name" value="2-(3-AMINO-3-CARBOXYPROPYL)HISTIDINE SYNTHASE SUBUNIT 2"/>
    <property type="match status" value="1"/>
</dbReference>
<comment type="cofactor">
    <cofactor evidence="1">
        <name>[4Fe-4S] cluster</name>
        <dbReference type="ChEBI" id="CHEBI:49883"/>
    </cofactor>
</comment>
<dbReference type="Proteomes" id="UP000410492">
    <property type="component" value="Unassembled WGS sequence"/>
</dbReference>
<dbReference type="InterPro" id="IPR042263">
    <property type="entry name" value="DPH1/DPH2_1"/>
</dbReference>
<evidence type="ECO:0000256" key="3">
    <source>
        <dbReference type="ARBA" id="ARBA00006179"/>
    </source>
</evidence>
<keyword evidence="5" id="KW-0408">Iron</keyword>
<proteinExistence type="inferred from homology"/>
<dbReference type="SFLD" id="SFLDS00032">
    <property type="entry name" value="Radical_SAM_3-amino-3-carboxyp"/>
    <property type="match status" value="1"/>
</dbReference>
<comment type="similarity">
    <text evidence="3">Belongs to the DPH1/DPH2 family. DPH2 subfamily.</text>
</comment>
<dbReference type="PANTHER" id="PTHR10762">
    <property type="entry name" value="DIPHTHAMIDE BIOSYNTHESIS PROTEIN"/>
    <property type="match status" value="1"/>
</dbReference>
<dbReference type="UniPathway" id="UPA00559"/>
<dbReference type="GO" id="GO:0017183">
    <property type="term" value="P:protein histidyl modification to diphthamide"/>
    <property type="evidence" value="ECO:0007669"/>
    <property type="project" value="UniProtKB-UniPathway"/>
</dbReference>
<evidence type="ECO:0000256" key="1">
    <source>
        <dbReference type="ARBA" id="ARBA00001966"/>
    </source>
</evidence>
<evidence type="ECO:0000256" key="7">
    <source>
        <dbReference type="SAM" id="MobiDB-lite"/>
    </source>
</evidence>
<keyword evidence="9" id="KW-1185">Reference proteome</keyword>
<evidence type="ECO:0000256" key="5">
    <source>
        <dbReference type="ARBA" id="ARBA00023004"/>
    </source>
</evidence>
<protein>
    <submittedName>
        <fullName evidence="8">Uncharacterized protein</fullName>
    </submittedName>
</protein>
<dbReference type="Gene3D" id="3.40.50.11840">
    <property type="entry name" value="Diphthamide synthesis DPH1/DPH2 domain 1"/>
    <property type="match status" value="1"/>
</dbReference>
<keyword evidence="4" id="KW-0479">Metal-binding</keyword>
<dbReference type="FunFam" id="3.40.50.11860:FF:000001">
    <property type="entry name" value="2-(3-amino-3-carboxypropyl)histidine synthase subunit 2"/>
    <property type="match status" value="1"/>
</dbReference>
<evidence type="ECO:0000313" key="8">
    <source>
        <dbReference type="EMBL" id="VEN44739.1"/>
    </source>
</evidence>
<dbReference type="Gene3D" id="3.40.50.11860">
    <property type="entry name" value="Diphthamide synthesis DPH1/DPH2 domain 3"/>
    <property type="match status" value="1"/>
</dbReference>
<dbReference type="InterPro" id="IPR016435">
    <property type="entry name" value="DPH1/DPH2"/>
</dbReference>
<dbReference type="InterPro" id="IPR042265">
    <property type="entry name" value="DPH1/DPH2_3"/>
</dbReference>
<dbReference type="NCBIfam" id="TIGR00322">
    <property type="entry name" value="diphth2_R"/>
    <property type="match status" value="1"/>
</dbReference>
<dbReference type="AlphaFoldDB" id="A0A653CAR0"/>
<feature type="region of interest" description="Disordered" evidence="7">
    <location>
        <begin position="423"/>
        <end position="443"/>
    </location>
</feature>
<evidence type="ECO:0000256" key="6">
    <source>
        <dbReference type="ARBA" id="ARBA00023014"/>
    </source>
</evidence>
<evidence type="ECO:0000256" key="2">
    <source>
        <dbReference type="ARBA" id="ARBA00005156"/>
    </source>
</evidence>
<name>A0A653CAR0_CALMS</name>
<accession>A0A653CAR0</accession>
<dbReference type="OrthoDB" id="449241at2759"/>
<dbReference type="Pfam" id="PF01866">
    <property type="entry name" value="Diphthamide_syn"/>
    <property type="match status" value="1"/>
</dbReference>
<dbReference type="GO" id="GO:0051536">
    <property type="term" value="F:iron-sulfur cluster binding"/>
    <property type="evidence" value="ECO:0007669"/>
    <property type="project" value="UniProtKB-KW"/>
</dbReference>
<evidence type="ECO:0000313" key="9">
    <source>
        <dbReference type="Proteomes" id="UP000410492"/>
    </source>
</evidence>
<gene>
    <name evidence="8" type="ORF">CALMAC_LOCUS7422</name>
</gene>
<organism evidence="8 9">
    <name type="scientific">Callosobruchus maculatus</name>
    <name type="common">Southern cowpea weevil</name>
    <name type="synonym">Pulse bruchid</name>
    <dbReference type="NCBI Taxonomy" id="64391"/>
    <lineage>
        <taxon>Eukaryota</taxon>
        <taxon>Metazoa</taxon>
        <taxon>Ecdysozoa</taxon>
        <taxon>Arthropoda</taxon>
        <taxon>Hexapoda</taxon>
        <taxon>Insecta</taxon>
        <taxon>Pterygota</taxon>
        <taxon>Neoptera</taxon>
        <taxon>Endopterygota</taxon>
        <taxon>Coleoptera</taxon>
        <taxon>Polyphaga</taxon>
        <taxon>Cucujiformia</taxon>
        <taxon>Chrysomeloidea</taxon>
        <taxon>Chrysomelidae</taxon>
        <taxon>Bruchinae</taxon>
        <taxon>Bruchini</taxon>
        <taxon>Callosobruchus</taxon>
    </lineage>
</organism>
<reference evidence="8 9" key="1">
    <citation type="submission" date="2019-01" db="EMBL/GenBank/DDBJ databases">
        <authorList>
            <person name="Sayadi A."/>
        </authorList>
    </citation>
    <scope>NUCLEOTIDE SEQUENCE [LARGE SCALE GENOMIC DNA]</scope>
</reference>